<dbReference type="EMBL" id="CP046147">
    <property type="protein sequence ID" value="WFG39957.1"/>
    <property type="molecule type" value="Genomic_DNA"/>
</dbReference>
<dbReference type="Pfam" id="PF04167">
    <property type="entry name" value="DUF402"/>
    <property type="match status" value="1"/>
</dbReference>
<evidence type="ECO:0000313" key="6">
    <source>
        <dbReference type="Proteomes" id="UP001321249"/>
    </source>
</evidence>
<dbReference type="SUPFAM" id="SSF159234">
    <property type="entry name" value="FomD-like"/>
    <property type="match status" value="1"/>
</dbReference>
<feature type="domain" description="DUF402" evidence="2">
    <location>
        <begin position="69"/>
        <end position="173"/>
    </location>
</feature>
<evidence type="ECO:0000256" key="1">
    <source>
        <dbReference type="ARBA" id="ARBA00022801"/>
    </source>
</evidence>
<dbReference type="PANTHER" id="PTHR39159:SF1">
    <property type="entry name" value="UPF0374 PROTEIN YGAC"/>
    <property type="match status" value="1"/>
</dbReference>
<reference evidence="5 6" key="1">
    <citation type="submission" date="2019-11" db="EMBL/GenBank/DDBJ databases">
        <authorList>
            <person name="Cho J.-C."/>
        </authorList>
    </citation>
    <scope>NUCLEOTIDE SEQUENCE [LARGE SCALE GENOMIC DNA]</scope>
    <source>
        <strain evidence="4 5">JH1073</strain>
        <strain evidence="3 6">JH702</strain>
    </source>
</reference>
<evidence type="ECO:0000313" key="5">
    <source>
        <dbReference type="Proteomes" id="UP001219901"/>
    </source>
</evidence>
<sequence>MTEYFKTGEVVLLTGVDLMGNTCFKSPVRVVEDSVEQTVLYTAEGTPILGRPNLIDRVLNPKIGIDMSPKKWRDTEFVSITYPNQMYSIWAMWKMPERKFQCWYVNIEIPQKRTTTGFEVSDLELDVVVRPDLTWHWKDEDEFAQLTELGYFSAELAAEIRQAGLDAIALLESGLEPFNQSWSEWRPDENLGVPELP</sequence>
<dbReference type="PANTHER" id="PTHR39159">
    <property type="match status" value="1"/>
</dbReference>
<gene>
    <name evidence="3" type="ORF">GKO46_11415</name>
    <name evidence="4" type="ORF">GKO48_10120</name>
</gene>
<dbReference type="AlphaFoldDB" id="A0AAJ5ZEG4"/>
<evidence type="ECO:0000313" key="4">
    <source>
        <dbReference type="EMBL" id="WFG39957.1"/>
    </source>
</evidence>
<dbReference type="InterPro" id="IPR007295">
    <property type="entry name" value="DUF402"/>
</dbReference>
<proteinExistence type="predicted"/>
<reference evidence="5" key="3">
    <citation type="submission" date="2023-06" db="EMBL/GenBank/DDBJ databases">
        <title>Pangenomics reveal diversification of enzyme families and niche specialization in globally abundant SAR202 bacteria.</title>
        <authorList>
            <person name="Saw J.H.W."/>
        </authorList>
    </citation>
    <scope>NUCLEOTIDE SEQUENCE [LARGE SCALE GENOMIC DNA]</scope>
    <source>
        <strain evidence="5">JH1073</strain>
    </source>
</reference>
<dbReference type="GO" id="GO:0016787">
    <property type="term" value="F:hydrolase activity"/>
    <property type="evidence" value="ECO:0007669"/>
    <property type="project" value="UniProtKB-KW"/>
</dbReference>
<reference evidence="4" key="2">
    <citation type="journal article" date="2023" name="Nat. Commun.">
        <title>Cultivation of marine bacteria of the SAR202 clade.</title>
        <authorList>
            <person name="Lim Y."/>
            <person name="Seo J.H."/>
            <person name="Giovannoni S.J."/>
            <person name="Kang I."/>
            <person name="Cho J.C."/>
        </authorList>
    </citation>
    <scope>NUCLEOTIDE SEQUENCE</scope>
    <source>
        <strain evidence="4">JH1073</strain>
    </source>
</reference>
<dbReference type="RefSeq" id="WP_342826265.1">
    <property type="nucleotide sequence ID" value="NZ_CP046146.1"/>
</dbReference>
<evidence type="ECO:0000259" key="2">
    <source>
        <dbReference type="Pfam" id="PF04167"/>
    </source>
</evidence>
<dbReference type="InterPro" id="IPR050212">
    <property type="entry name" value="Ntdp-like"/>
</dbReference>
<accession>A0AAJ5ZEG4</accession>
<dbReference type="Proteomes" id="UP001321249">
    <property type="component" value="Unassembled WGS sequence"/>
</dbReference>
<evidence type="ECO:0000313" key="3">
    <source>
        <dbReference type="EMBL" id="MDG0867675.1"/>
    </source>
</evidence>
<organism evidence="4 5">
    <name type="scientific">Candidatus Lucifugimonas marina</name>
    <dbReference type="NCBI Taxonomy" id="3038979"/>
    <lineage>
        <taxon>Bacteria</taxon>
        <taxon>Bacillati</taxon>
        <taxon>Chloroflexota</taxon>
        <taxon>Dehalococcoidia</taxon>
        <taxon>SAR202 cluster</taxon>
        <taxon>Candidatus Lucifugimonadales</taxon>
        <taxon>Candidatus Lucifugimonadaceae</taxon>
        <taxon>Candidatus Lucifugimonas</taxon>
    </lineage>
</organism>
<keyword evidence="5" id="KW-1185">Reference proteome</keyword>
<keyword evidence="1" id="KW-0378">Hydrolase</keyword>
<name>A0AAJ5ZEG4_9CHLR</name>
<protein>
    <submittedName>
        <fullName evidence="4">DUF402 domain-containing protein</fullName>
    </submittedName>
</protein>
<dbReference type="Gene3D" id="2.40.380.10">
    <property type="entry name" value="FomD-like"/>
    <property type="match status" value="1"/>
</dbReference>
<dbReference type="EMBL" id="WMBE01000003">
    <property type="protein sequence ID" value="MDG0867675.1"/>
    <property type="molecule type" value="Genomic_DNA"/>
</dbReference>
<dbReference type="InterPro" id="IPR035930">
    <property type="entry name" value="FomD-like_sf"/>
</dbReference>
<dbReference type="Proteomes" id="UP001219901">
    <property type="component" value="Chromosome"/>
</dbReference>